<dbReference type="EMBL" id="CAJNOH010000101">
    <property type="protein sequence ID" value="CAF0868681.1"/>
    <property type="molecule type" value="Genomic_DNA"/>
</dbReference>
<dbReference type="SUPFAM" id="SSF53335">
    <property type="entry name" value="S-adenosyl-L-methionine-dependent methyltransferases"/>
    <property type="match status" value="1"/>
</dbReference>
<dbReference type="AlphaFoldDB" id="A0A814GSI6"/>
<accession>A0A814GSI6</accession>
<dbReference type="PANTHER" id="PTHR43861">
    <property type="entry name" value="TRANS-ACONITATE 2-METHYLTRANSFERASE-RELATED"/>
    <property type="match status" value="1"/>
</dbReference>
<proteinExistence type="predicted"/>
<evidence type="ECO:0000313" key="4">
    <source>
        <dbReference type="Proteomes" id="UP000663870"/>
    </source>
</evidence>
<dbReference type="EMBL" id="CAJNOL010000313">
    <property type="protein sequence ID" value="CAF1000511.1"/>
    <property type="molecule type" value="Genomic_DNA"/>
</dbReference>
<protein>
    <recommendedName>
        <fullName evidence="1">Methyltransferase type 11 domain-containing protein</fullName>
    </recommendedName>
</protein>
<dbReference type="CDD" id="cd02440">
    <property type="entry name" value="AdoMet_MTases"/>
    <property type="match status" value="1"/>
</dbReference>
<evidence type="ECO:0000313" key="2">
    <source>
        <dbReference type="EMBL" id="CAF0868681.1"/>
    </source>
</evidence>
<keyword evidence="4" id="KW-1185">Reference proteome</keyword>
<organism evidence="3 4">
    <name type="scientific">Rotaria sordida</name>
    <dbReference type="NCBI Taxonomy" id="392033"/>
    <lineage>
        <taxon>Eukaryota</taxon>
        <taxon>Metazoa</taxon>
        <taxon>Spiralia</taxon>
        <taxon>Gnathifera</taxon>
        <taxon>Rotifera</taxon>
        <taxon>Eurotatoria</taxon>
        <taxon>Bdelloidea</taxon>
        <taxon>Philodinida</taxon>
        <taxon>Philodinidae</taxon>
        <taxon>Rotaria</taxon>
    </lineage>
</organism>
<dbReference type="GO" id="GO:0008757">
    <property type="term" value="F:S-adenosylmethionine-dependent methyltransferase activity"/>
    <property type="evidence" value="ECO:0007669"/>
    <property type="project" value="InterPro"/>
</dbReference>
<sequence length="256" mass="28998">MMSTQNTKTIVSTVECYDAWSNTYDSDGNILQLLDNVAFEEIAQPLLNSINQNSTKQICCELGCGTGRNTTKILHTGWSIIAVDISTCMMKKAQERVKQLEEQHMSSVSWIIHDLNNDNNELSINDSSVDAVISTLVIEHIKSIERFFKTIYRILKKNNYSWVFITAMHPNMYQAGSQAGFTIDKITGDKLCGISFDHSIEHIIEIATKTCLKLIKYTEKGVENEEHATNLGIRAKKWMGINIHASFLFKIQNNEI</sequence>
<evidence type="ECO:0000313" key="3">
    <source>
        <dbReference type="EMBL" id="CAF1000511.1"/>
    </source>
</evidence>
<dbReference type="Proteomes" id="UP000663854">
    <property type="component" value="Unassembled WGS sequence"/>
</dbReference>
<dbReference type="Gene3D" id="3.40.50.150">
    <property type="entry name" value="Vaccinia Virus protein VP39"/>
    <property type="match status" value="1"/>
</dbReference>
<reference evidence="3" key="1">
    <citation type="submission" date="2021-02" db="EMBL/GenBank/DDBJ databases">
        <authorList>
            <person name="Nowell W R."/>
        </authorList>
    </citation>
    <scope>NUCLEOTIDE SEQUENCE</scope>
</reference>
<dbReference type="InterPro" id="IPR029063">
    <property type="entry name" value="SAM-dependent_MTases_sf"/>
</dbReference>
<dbReference type="Pfam" id="PF08241">
    <property type="entry name" value="Methyltransf_11"/>
    <property type="match status" value="1"/>
</dbReference>
<dbReference type="Proteomes" id="UP000663870">
    <property type="component" value="Unassembled WGS sequence"/>
</dbReference>
<feature type="domain" description="Methyltransferase type 11" evidence="1">
    <location>
        <begin position="61"/>
        <end position="158"/>
    </location>
</feature>
<dbReference type="InterPro" id="IPR013216">
    <property type="entry name" value="Methyltransf_11"/>
</dbReference>
<gene>
    <name evidence="3" type="ORF">JXQ802_LOCUS14149</name>
    <name evidence="2" type="ORF">PYM288_LOCUS7930</name>
</gene>
<evidence type="ECO:0000259" key="1">
    <source>
        <dbReference type="Pfam" id="PF08241"/>
    </source>
</evidence>
<comment type="caution">
    <text evidence="3">The sequence shown here is derived from an EMBL/GenBank/DDBJ whole genome shotgun (WGS) entry which is preliminary data.</text>
</comment>
<name>A0A814GSI6_9BILA</name>